<gene>
    <name evidence="1" type="ORF">DTER00134_LOCUS8628</name>
</gene>
<dbReference type="AlphaFoldDB" id="A0A7S3QUZ0"/>
<sequence length="114" mass="12336">MLQGCCLLGPVQQVAAGRTAQGLSYGRAHLRLTSIYLSCNKCRAAARLGLHNKWLLDELREASLPFLQSSAPKPHQQGVLMPQKALQGGGGRRAGMDLRQMAQLAYSFGKVCIT</sequence>
<name>A0A7S3QUZ0_DUNTE</name>
<evidence type="ECO:0000313" key="1">
    <source>
        <dbReference type="EMBL" id="CAE0493555.1"/>
    </source>
</evidence>
<proteinExistence type="predicted"/>
<reference evidence="1" key="1">
    <citation type="submission" date="2021-01" db="EMBL/GenBank/DDBJ databases">
        <authorList>
            <person name="Corre E."/>
            <person name="Pelletier E."/>
            <person name="Niang G."/>
            <person name="Scheremetjew M."/>
            <person name="Finn R."/>
            <person name="Kale V."/>
            <person name="Holt S."/>
            <person name="Cochrane G."/>
            <person name="Meng A."/>
            <person name="Brown T."/>
            <person name="Cohen L."/>
        </authorList>
    </citation>
    <scope>NUCLEOTIDE SEQUENCE</scope>
    <source>
        <strain evidence="1">CCMP1320</strain>
    </source>
</reference>
<organism evidence="1">
    <name type="scientific">Dunaliella tertiolecta</name>
    <name type="common">Green alga</name>
    <dbReference type="NCBI Taxonomy" id="3047"/>
    <lineage>
        <taxon>Eukaryota</taxon>
        <taxon>Viridiplantae</taxon>
        <taxon>Chlorophyta</taxon>
        <taxon>core chlorophytes</taxon>
        <taxon>Chlorophyceae</taxon>
        <taxon>CS clade</taxon>
        <taxon>Chlamydomonadales</taxon>
        <taxon>Dunaliellaceae</taxon>
        <taxon>Dunaliella</taxon>
    </lineage>
</organism>
<protein>
    <submittedName>
        <fullName evidence="1">Uncharacterized protein</fullName>
    </submittedName>
</protein>
<accession>A0A7S3QUZ0</accession>
<dbReference type="EMBL" id="HBIP01014815">
    <property type="protein sequence ID" value="CAE0493555.1"/>
    <property type="molecule type" value="Transcribed_RNA"/>
</dbReference>